<organism evidence="9 10">
    <name type="scientific">Hohenbuehelia grisea</name>
    <dbReference type="NCBI Taxonomy" id="104357"/>
    <lineage>
        <taxon>Eukaryota</taxon>
        <taxon>Fungi</taxon>
        <taxon>Dikarya</taxon>
        <taxon>Basidiomycota</taxon>
        <taxon>Agaricomycotina</taxon>
        <taxon>Agaricomycetes</taxon>
        <taxon>Agaricomycetidae</taxon>
        <taxon>Agaricales</taxon>
        <taxon>Pleurotineae</taxon>
        <taxon>Pleurotaceae</taxon>
        <taxon>Hohenbuehelia</taxon>
    </lineage>
</organism>
<dbReference type="Gene3D" id="3.30.40.10">
    <property type="entry name" value="Zinc/RING finger domain, C3HC4 (zinc finger)"/>
    <property type="match status" value="1"/>
</dbReference>
<dbReference type="SMART" id="SM00356">
    <property type="entry name" value="ZnF_C3H1"/>
    <property type="match status" value="3"/>
</dbReference>
<feature type="zinc finger region" description="C3H1-type" evidence="5">
    <location>
        <begin position="43"/>
        <end position="70"/>
    </location>
</feature>
<evidence type="ECO:0000259" key="8">
    <source>
        <dbReference type="PROSITE" id="PS50103"/>
    </source>
</evidence>
<dbReference type="SMART" id="SM00184">
    <property type="entry name" value="RING"/>
    <property type="match status" value="1"/>
</dbReference>
<feature type="region of interest" description="Disordered" evidence="6">
    <location>
        <begin position="347"/>
        <end position="512"/>
    </location>
</feature>
<reference evidence="10" key="1">
    <citation type="submission" date="2024-06" db="EMBL/GenBank/DDBJ databases">
        <title>Multi-omics analyses provide insights into the biosynthesis of the anticancer antibiotic pleurotin in Hohenbuehelia grisea.</title>
        <authorList>
            <person name="Weaver J.A."/>
            <person name="Alberti F."/>
        </authorList>
    </citation>
    <scope>NUCLEOTIDE SEQUENCE [LARGE SCALE GENOMIC DNA]</scope>
    <source>
        <strain evidence="10">T-177</strain>
    </source>
</reference>
<dbReference type="Pfam" id="PF00097">
    <property type="entry name" value="zf-C3HC4"/>
    <property type="match status" value="1"/>
</dbReference>
<proteinExistence type="predicted"/>
<keyword evidence="4 5" id="KW-0862">Zinc</keyword>
<dbReference type="PANTHER" id="PTHR11224:SF10">
    <property type="entry name" value="IP09428P-RELATED"/>
    <property type="match status" value="1"/>
</dbReference>
<protein>
    <recommendedName>
        <fullName evidence="11">RING-type E3 ubiquitin transferase</fullName>
    </recommendedName>
</protein>
<evidence type="ECO:0000313" key="9">
    <source>
        <dbReference type="EMBL" id="KAL0953540.1"/>
    </source>
</evidence>
<feature type="compositionally biased region" description="Polar residues" evidence="6">
    <location>
        <begin position="445"/>
        <end position="462"/>
    </location>
</feature>
<dbReference type="PROSITE" id="PS00518">
    <property type="entry name" value="ZF_RING_1"/>
    <property type="match status" value="1"/>
</dbReference>
<dbReference type="InterPro" id="IPR001841">
    <property type="entry name" value="Znf_RING"/>
</dbReference>
<dbReference type="InterPro" id="IPR045072">
    <property type="entry name" value="MKRN-like"/>
</dbReference>
<feature type="zinc finger region" description="C3H1-type" evidence="5">
    <location>
        <begin position="175"/>
        <end position="209"/>
    </location>
</feature>
<feature type="region of interest" description="Disordered" evidence="6">
    <location>
        <begin position="547"/>
        <end position="576"/>
    </location>
</feature>
<feature type="region of interest" description="Disordered" evidence="6">
    <location>
        <begin position="283"/>
        <end position="313"/>
    </location>
</feature>
<name>A0ABR3JCW1_9AGAR</name>
<feature type="zinc finger region" description="C3H1-type" evidence="5">
    <location>
        <begin position="7"/>
        <end position="35"/>
    </location>
</feature>
<keyword evidence="2 5" id="KW-0479">Metal-binding</keyword>
<feature type="compositionally biased region" description="Acidic residues" evidence="6">
    <location>
        <begin position="499"/>
        <end position="512"/>
    </location>
</feature>
<feature type="compositionally biased region" description="Polar residues" evidence="6">
    <location>
        <begin position="428"/>
        <end position="437"/>
    </location>
</feature>
<dbReference type="InterPro" id="IPR017907">
    <property type="entry name" value="Znf_RING_CS"/>
</dbReference>
<keyword evidence="3 5" id="KW-0863">Zinc-finger</keyword>
<dbReference type="Gene3D" id="3.30.1370.210">
    <property type="match status" value="1"/>
</dbReference>
<feature type="compositionally biased region" description="Low complexity" evidence="6">
    <location>
        <begin position="485"/>
        <end position="498"/>
    </location>
</feature>
<dbReference type="EMBL" id="JASNQZ010000008">
    <property type="protein sequence ID" value="KAL0953540.1"/>
    <property type="molecule type" value="Genomic_DNA"/>
</dbReference>
<dbReference type="PANTHER" id="PTHR11224">
    <property type="entry name" value="MAKORIN-RELATED"/>
    <property type="match status" value="1"/>
</dbReference>
<evidence type="ECO:0000313" key="10">
    <source>
        <dbReference type="Proteomes" id="UP001556367"/>
    </source>
</evidence>
<keyword evidence="10" id="KW-1185">Reference proteome</keyword>
<evidence type="ECO:0000259" key="7">
    <source>
        <dbReference type="PROSITE" id="PS50089"/>
    </source>
</evidence>
<dbReference type="SUPFAM" id="SSF90229">
    <property type="entry name" value="CCCH zinc finger"/>
    <property type="match status" value="2"/>
</dbReference>
<dbReference type="SUPFAM" id="SSF57850">
    <property type="entry name" value="RING/U-box"/>
    <property type="match status" value="1"/>
</dbReference>
<dbReference type="PROSITE" id="PS50103">
    <property type="entry name" value="ZF_C3H1"/>
    <property type="match status" value="3"/>
</dbReference>
<gene>
    <name evidence="9" type="ORF">HGRIS_004762</name>
</gene>
<sequence length="618" mass="66936">MDRPVTSKARGVCRYYTQPRGCFAGNSCKFLHGEPETEKLTPYDKAKTCRFYAQGYCKRGEQCWFRHVKPANSSPNPIAGPSSAPMEEESSEACCICFEMPVTYGLLAGCSHVFCIVCIRKWRSSADKSIDVVLSGATKKCPMCRTKSRFITPSSIFYPTGHPEKDQVIDRYQQSMAKLPCRFFQASKSKPSGPMCPFGRDCFYQHMNDDGTPYVFREGATASLRNDRNRLRYYAPGTAMAEHAEYLANSLDVLNNLFDNPMQNLSATIDAIRAGLTRIGARMDGREGDGQAAPNPGPDVWGSAGFDDPPELAWERNEDPEREIEGLEILADHMLAQLTSLRSASAEAEDEVGVFDSDDDDNEPMPALEPIRREPHRRPSSASDDMPALQSVSDSSCSGHSSLDNSEAEGSLGWPPRPSVLIPVRGVETSQQLQVSDSPEAEAGPSQQRPEMRRSTSSQTAHQRIPFGIAPRPLPSAACALGPRASIPIPTPSTTITIDDADDDGDDADDESEAIVCEECRPRDASLESPFITDGRGRVVCCGSDAEPGQLPEGAPTVEAVKDGSESPGTAAAPEFMTDGRGRVIGANDGETNVSSNPSEASAGGRGFFGRVLDVMFS</sequence>
<feature type="domain" description="RING-type" evidence="7">
    <location>
        <begin position="94"/>
        <end position="145"/>
    </location>
</feature>
<feature type="domain" description="C3H1-type" evidence="8">
    <location>
        <begin position="43"/>
        <end position="70"/>
    </location>
</feature>
<evidence type="ECO:0000256" key="5">
    <source>
        <dbReference type="PROSITE-ProRule" id="PRU00723"/>
    </source>
</evidence>
<comment type="caution">
    <text evidence="9">The sequence shown here is derived from an EMBL/GenBank/DDBJ whole genome shotgun (WGS) entry which is preliminary data.</text>
</comment>
<dbReference type="InterPro" id="IPR000571">
    <property type="entry name" value="Znf_CCCH"/>
</dbReference>
<feature type="compositionally biased region" description="Acidic residues" evidence="6">
    <location>
        <begin position="347"/>
        <end position="363"/>
    </location>
</feature>
<dbReference type="Pfam" id="PF00642">
    <property type="entry name" value="zf-CCCH"/>
    <property type="match status" value="1"/>
</dbReference>
<evidence type="ECO:0000256" key="6">
    <source>
        <dbReference type="SAM" id="MobiDB-lite"/>
    </source>
</evidence>
<dbReference type="InterPro" id="IPR036855">
    <property type="entry name" value="Znf_CCCH_sf"/>
</dbReference>
<feature type="domain" description="C3H1-type" evidence="8">
    <location>
        <begin position="175"/>
        <end position="209"/>
    </location>
</feature>
<evidence type="ECO:0000256" key="3">
    <source>
        <dbReference type="ARBA" id="ARBA00022771"/>
    </source>
</evidence>
<dbReference type="PROSITE" id="PS50089">
    <property type="entry name" value="ZF_RING_2"/>
    <property type="match status" value="1"/>
</dbReference>
<dbReference type="Proteomes" id="UP001556367">
    <property type="component" value="Unassembled WGS sequence"/>
</dbReference>
<keyword evidence="1" id="KW-0808">Transferase</keyword>
<accession>A0ABR3JCW1</accession>
<evidence type="ECO:0000256" key="1">
    <source>
        <dbReference type="ARBA" id="ARBA00022679"/>
    </source>
</evidence>
<evidence type="ECO:0000256" key="4">
    <source>
        <dbReference type="ARBA" id="ARBA00022833"/>
    </source>
</evidence>
<feature type="compositionally biased region" description="Low complexity" evidence="6">
    <location>
        <begin position="391"/>
        <end position="405"/>
    </location>
</feature>
<dbReference type="InterPro" id="IPR018957">
    <property type="entry name" value="Znf_C3HC4_RING-type"/>
</dbReference>
<dbReference type="InterPro" id="IPR013083">
    <property type="entry name" value="Znf_RING/FYVE/PHD"/>
</dbReference>
<feature type="domain" description="C3H1-type" evidence="8">
    <location>
        <begin position="7"/>
        <end position="35"/>
    </location>
</feature>
<evidence type="ECO:0000256" key="2">
    <source>
        <dbReference type="ARBA" id="ARBA00022723"/>
    </source>
</evidence>
<evidence type="ECO:0008006" key="11">
    <source>
        <dbReference type="Google" id="ProtNLM"/>
    </source>
</evidence>